<dbReference type="AlphaFoldDB" id="A0A099D8G7"/>
<dbReference type="SUPFAM" id="SSF53448">
    <property type="entry name" value="Nucleotide-diphospho-sugar transferases"/>
    <property type="match status" value="1"/>
</dbReference>
<reference evidence="2 3" key="1">
    <citation type="journal article" date="2014" name="PLoS ONE">
        <title>Identification and Characterization of a New Erythromycin Biosynthetic Gene Cluster in Actinopolyspora erythraea YIM90600, a Novel Erythronolide-Producing Halophilic Actinomycete Isolated from Salt Field.</title>
        <authorList>
            <person name="Chen D."/>
            <person name="Feng J."/>
            <person name="Huang L."/>
            <person name="Zhang Q."/>
            <person name="Wu J."/>
            <person name="Zhu X."/>
            <person name="Duan Y."/>
            <person name="Xu Z."/>
        </authorList>
    </citation>
    <scope>NUCLEOTIDE SEQUENCE [LARGE SCALE GENOMIC DNA]</scope>
    <source>
        <strain evidence="2 3">YIM90600</strain>
    </source>
</reference>
<dbReference type="HOGENOM" id="CLU_075662_0_0_11"/>
<keyword evidence="3" id="KW-1185">Reference proteome</keyword>
<evidence type="ECO:0000313" key="4">
    <source>
        <dbReference type="Proteomes" id="UP000215043"/>
    </source>
</evidence>
<dbReference type="Gene3D" id="3.90.550.10">
    <property type="entry name" value="Spore Coat Polysaccharide Biosynthesis Protein SpsA, Chain A"/>
    <property type="match status" value="1"/>
</dbReference>
<protein>
    <submittedName>
        <fullName evidence="1">DUF2064 domain-containing protein</fullName>
    </submittedName>
</protein>
<name>A0A099D8G7_9ACTN</name>
<gene>
    <name evidence="1" type="ORF">CDG81_09555</name>
    <name evidence="2" type="ORF">IL38_07095</name>
</gene>
<dbReference type="KEGG" id="aey:CDG81_09555"/>
<sequence>MNPTVVLVVAKAPETGMAKTRLTPPLSPERAAAVAAASLLDTLAAVGGMSDIRPVIAWTGEIERACRRDEVRAAMAGMDLLWQRGSHFGERLAAAHADVAERYPGSPVLQIGMDTPQVTPELLTDARRTLCRSGGPEAVLGPARDGGWWALGLRDPRAAEVLGLVPMSRSDTGELTGAALTHHGLRVVRLPELSDVDTVEDARRVAELVPNSHFAGALYAEAGRESVR</sequence>
<dbReference type="EMBL" id="CP022752">
    <property type="protein sequence ID" value="ASU78483.1"/>
    <property type="molecule type" value="Genomic_DNA"/>
</dbReference>
<proteinExistence type="predicted"/>
<evidence type="ECO:0000313" key="3">
    <source>
        <dbReference type="Proteomes" id="UP000029737"/>
    </source>
</evidence>
<dbReference type="Proteomes" id="UP000215043">
    <property type="component" value="Chromosome"/>
</dbReference>
<dbReference type="Pfam" id="PF09837">
    <property type="entry name" value="DUF2064"/>
    <property type="match status" value="1"/>
</dbReference>
<evidence type="ECO:0000313" key="1">
    <source>
        <dbReference type="EMBL" id="ASU78483.1"/>
    </source>
</evidence>
<accession>A0A099D8G7</accession>
<evidence type="ECO:0000313" key="2">
    <source>
        <dbReference type="EMBL" id="KGI82072.1"/>
    </source>
</evidence>
<dbReference type="eggNOG" id="COG3222">
    <property type="taxonomic scope" value="Bacteria"/>
</dbReference>
<dbReference type="PANTHER" id="PTHR36529">
    <property type="entry name" value="SLL1095 PROTEIN"/>
    <property type="match status" value="1"/>
</dbReference>
<dbReference type="EMBL" id="JPMV01000013">
    <property type="protein sequence ID" value="KGI82072.1"/>
    <property type="molecule type" value="Genomic_DNA"/>
</dbReference>
<reference evidence="1 4" key="2">
    <citation type="submission" date="2017-08" db="EMBL/GenBank/DDBJ databases">
        <title>The complete genome sequence of moderately halophilic actinomycete Actinopolyspora erythraea YIM 90600, the producer of novel erythromycin, novel actinopolysporins A-C and tubercidin.</title>
        <authorList>
            <person name="Yin M."/>
            <person name="Tang S."/>
        </authorList>
    </citation>
    <scope>NUCLEOTIDE SEQUENCE [LARGE SCALE GENOMIC DNA]</scope>
    <source>
        <strain evidence="1 4">YIM 90600</strain>
    </source>
</reference>
<dbReference type="RefSeq" id="WP_043571631.1">
    <property type="nucleotide sequence ID" value="NZ_CP022752.1"/>
</dbReference>
<dbReference type="Proteomes" id="UP000029737">
    <property type="component" value="Unassembled WGS sequence"/>
</dbReference>
<dbReference type="PANTHER" id="PTHR36529:SF1">
    <property type="entry name" value="GLYCOSYLTRANSFERASE"/>
    <property type="match status" value="1"/>
</dbReference>
<dbReference type="InterPro" id="IPR029044">
    <property type="entry name" value="Nucleotide-diphossugar_trans"/>
</dbReference>
<dbReference type="OrthoDB" id="9798250at2"/>
<organism evidence="1 4">
    <name type="scientific">Actinopolyspora erythraea</name>
    <dbReference type="NCBI Taxonomy" id="414996"/>
    <lineage>
        <taxon>Bacteria</taxon>
        <taxon>Bacillati</taxon>
        <taxon>Actinomycetota</taxon>
        <taxon>Actinomycetes</taxon>
        <taxon>Actinopolysporales</taxon>
        <taxon>Actinopolysporaceae</taxon>
        <taxon>Actinopolyspora</taxon>
    </lineage>
</organism>
<dbReference type="InterPro" id="IPR018641">
    <property type="entry name" value="Trfase_1_rSAM/seldom-assoc"/>
</dbReference>